<protein>
    <recommendedName>
        <fullName evidence="3">C1q domain-containing protein</fullName>
    </recommendedName>
</protein>
<organism evidence="4 5">
    <name type="scientific">Magallana gigas</name>
    <name type="common">Pacific oyster</name>
    <name type="synonym">Crassostrea gigas</name>
    <dbReference type="NCBI Taxonomy" id="29159"/>
    <lineage>
        <taxon>Eukaryota</taxon>
        <taxon>Metazoa</taxon>
        <taxon>Spiralia</taxon>
        <taxon>Lophotrochozoa</taxon>
        <taxon>Mollusca</taxon>
        <taxon>Bivalvia</taxon>
        <taxon>Autobranchia</taxon>
        <taxon>Pteriomorphia</taxon>
        <taxon>Ostreida</taxon>
        <taxon>Ostreoidea</taxon>
        <taxon>Ostreidae</taxon>
        <taxon>Magallana</taxon>
    </lineage>
</organism>
<dbReference type="Proteomes" id="UP000005408">
    <property type="component" value="Unassembled WGS sequence"/>
</dbReference>
<evidence type="ECO:0000313" key="4">
    <source>
        <dbReference type="EnsemblMetazoa" id="G31162.3:cds"/>
    </source>
</evidence>
<dbReference type="PROSITE" id="PS50871">
    <property type="entry name" value="C1Q"/>
    <property type="match status" value="1"/>
</dbReference>
<sequence>MEQKRMAYLRPILIVIGFLVIFTGAQPIYNPQNEWSKCDNNHQILREIRRDLNELTHLVRQLKNKELGLVNNVAFYAQLTSSVTDNYVIFNNVKTNEGAAYDKSSGIFTCQSSGTHVFSWTIASSQHHQTTADLLVNDVSVGSTATYPREYLKGSSTGFVVYDLQVGDKVNVILNGTAIAESSTFSGWKLQHDTPSFYARASTNLTAPASRDSGYKFQSVLTNNEHVYNPDSGVITIPETGIWALTISVETMGTFDSIYVEKSYTNPRIWAFLNEDTSSSLLVRTFSYGDKLHWYSFSNSTLLAPRSSISGWLIGPVNARPTFMASSVLPTLSSHVNFTSQYIDLTDSLAGSDFRVTKPGVYLIFWNVIATNMVHATLLVNGKGAGKAITSKPQHSNSDIGSNLAILRLQKDDVVTMETNTNPFYGAKVETVNSYENWRQHLLYTLSLDPNVLPYLTWVKRSRTNPHRNFVDDDENVPEANHKTRAQKVRTLELMLAQIANYTPIISRSTVVNNFTTLRDIWQIIRLHYGFQSTGAHFLDFANIQLQPNERPEDLFQRLMAFTEDNLLKAELGITHNGQEIQEDEERTPTLENVIVLTWLTLIHPDLPRLVKQRYGTKLRSRTLATLKPEVSQALESLLEELRSTEDARAVRTQFSHCKSRNHAL</sequence>
<evidence type="ECO:0000259" key="3">
    <source>
        <dbReference type="PROSITE" id="PS50871"/>
    </source>
</evidence>
<accession>A0A8W8M1N7</accession>
<dbReference type="SMART" id="SM00110">
    <property type="entry name" value="C1Q"/>
    <property type="match status" value="1"/>
</dbReference>
<dbReference type="PANTHER" id="PTHR15427:SF33">
    <property type="entry name" value="COLLAGEN IV NC1 DOMAIN-CONTAINING PROTEIN"/>
    <property type="match status" value="1"/>
</dbReference>
<comment type="subcellular location">
    <subcellularLocation>
        <location evidence="1">Secreted</location>
    </subcellularLocation>
</comment>
<evidence type="ECO:0000256" key="2">
    <source>
        <dbReference type="ARBA" id="ARBA00022525"/>
    </source>
</evidence>
<keyword evidence="2" id="KW-0964">Secreted</keyword>
<dbReference type="Gene3D" id="2.60.120.40">
    <property type="match status" value="3"/>
</dbReference>
<evidence type="ECO:0000313" key="5">
    <source>
        <dbReference type="Proteomes" id="UP000005408"/>
    </source>
</evidence>
<dbReference type="GO" id="GO:0005581">
    <property type="term" value="C:collagen trimer"/>
    <property type="evidence" value="ECO:0007669"/>
    <property type="project" value="UniProtKB-KW"/>
</dbReference>
<proteinExistence type="predicted"/>
<evidence type="ECO:0000256" key="1">
    <source>
        <dbReference type="ARBA" id="ARBA00004613"/>
    </source>
</evidence>
<dbReference type="InterPro" id="IPR008983">
    <property type="entry name" value="Tumour_necrosis_fac-like_dom"/>
</dbReference>
<dbReference type="Pfam" id="PF00386">
    <property type="entry name" value="C1q"/>
    <property type="match status" value="2"/>
</dbReference>
<dbReference type="AlphaFoldDB" id="A0A8W8M1N7"/>
<dbReference type="InterPro" id="IPR001073">
    <property type="entry name" value="C1q_dom"/>
</dbReference>
<dbReference type="EnsemblMetazoa" id="G31162.3">
    <property type="protein sequence ID" value="G31162.3:cds"/>
    <property type="gene ID" value="G31162"/>
</dbReference>
<reference evidence="4" key="1">
    <citation type="submission" date="2022-08" db="UniProtKB">
        <authorList>
            <consortium name="EnsemblMetazoa"/>
        </authorList>
    </citation>
    <scope>IDENTIFICATION</scope>
    <source>
        <strain evidence="4">05x7-T-G4-1.051#20</strain>
    </source>
</reference>
<dbReference type="SUPFAM" id="SSF49842">
    <property type="entry name" value="TNF-like"/>
    <property type="match status" value="3"/>
</dbReference>
<dbReference type="InterPro" id="IPR050392">
    <property type="entry name" value="Collagen/C1q_domain"/>
</dbReference>
<feature type="domain" description="C1q" evidence="3">
    <location>
        <begin position="68"/>
        <end position="206"/>
    </location>
</feature>
<dbReference type="PANTHER" id="PTHR15427">
    <property type="entry name" value="EMILIN ELASTIN MICROFIBRIL INTERFACE-LOCATED PROTEIN ELASTIN MICROFIBRIL INTERFACER"/>
    <property type="match status" value="1"/>
</dbReference>
<name>A0A8W8M1N7_MAGGI</name>
<keyword evidence="5" id="KW-1185">Reference proteome</keyword>